<feature type="compositionally biased region" description="Polar residues" evidence="4">
    <location>
        <begin position="1"/>
        <end position="14"/>
    </location>
</feature>
<dbReference type="KEGG" id="wpa:CO680_02390"/>
<comment type="similarity">
    <text evidence="1 2">Belongs to the TelA family.</text>
</comment>
<evidence type="ECO:0000256" key="1">
    <source>
        <dbReference type="ARBA" id="ARBA00005541"/>
    </source>
</evidence>
<dbReference type="RefSeq" id="WP_002828414.1">
    <property type="nucleotide sequence ID" value="NZ_CABKOP010000011.1"/>
</dbReference>
<dbReference type="PANTHER" id="PTHR38432">
    <property type="entry name" value="TELA-LIKE PROTEIN SAOUHSC_01408"/>
    <property type="match status" value="1"/>
</dbReference>
<feature type="coiled-coil region" evidence="3">
    <location>
        <begin position="333"/>
        <end position="360"/>
    </location>
</feature>
<evidence type="ECO:0000313" key="6">
    <source>
        <dbReference type="Proteomes" id="UP001215461"/>
    </source>
</evidence>
<dbReference type="PANTHER" id="PTHR38432:SF1">
    <property type="entry name" value="TELA-LIKE PROTEIN SAOUHSC_01408"/>
    <property type="match status" value="1"/>
</dbReference>
<dbReference type="AlphaFoldDB" id="A0A5M9ENR1"/>
<dbReference type="PIRSF" id="PIRSF026508">
    <property type="entry name" value="TelA"/>
    <property type="match status" value="1"/>
</dbReference>
<dbReference type="EMBL" id="JAANXN010000013">
    <property type="protein sequence ID" value="MDF8371768.1"/>
    <property type="molecule type" value="Genomic_DNA"/>
</dbReference>
<accession>A0A5M9ENR1</accession>
<evidence type="ECO:0000256" key="2">
    <source>
        <dbReference type="PIRNR" id="PIRNR026508"/>
    </source>
</evidence>
<evidence type="ECO:0000256" key="4">
    <source>
        <dbReference type="SAM" id="MobiDB-lite"/>
    </source>
</evidence>
<comment type="caution">
    <text evidence="5">The sequence shown here is derived from an EMBL/GenBank/DDBJ whole genome shotgun (WGS) entry which is preliminary data.</text>
</comment>
<organism evidence="5 6">
    <name type="scientific">Weissella paramesenteroides</name>
    <name type="common">Leuconostoc paramesenteroides</name>
    <dbReference type="NCBI Taxonomy" id="1249"/>
    <lineage>
        <taxon>Bacteria</taxon>
        <taxon>Bacillati</taxon>
        <taxon>Bacillota</taxon>
        <taxon>Bacilli</taxon>
        <taxon>Lactobacillales</taxon>
        <taxon>Lactobacillaceae</taxon>
        <taxon>Weissella</taxon>
    </lineage>
</organism>
<name>A0A5M9ENR1_WEIPA</name>
<keyword evidence="3" id="KW-0175">Coiled coil</keyword>
<dbReference type="InterPro" id="IPR008863">
    <property type="entry name" value="Toxic_anion-R_TelA"/>
</dbReference>
<evidence type="ECO:0000313" key="5">
    <source>
        <dbReference type="EMBL" id="MDF8371768.1"/>
    </source>
</evidence>
<feature type="region of interest" description="Disordered" evidence="4">
    <location>
        <begin position="1"/>
        <end position="22"/>
    </location>
</feature>
<dbReference type="Pfam" id="PF05816">
    <property type="entry name" value="TelA"/>
    <property type="match status" value="1"/>
</dbReference>
<reference evidence="5 6" key="1">
    <citation type="submission" date="2020-03" db="EMBL/GenBank/DDBJ databases">
        <title>Comparative genomics of Weissella paramesenteroides.</title>
        <authorList>
            <person name="Kant R."/>
            <person name="Takala T."/>
            <person name="Saris P."/>
        </authorList>
    </citation>
    <scope>NUCLEOTIDE SEQUENCE [LARGE SCALE GENOMIC DNA]</scope>
    <source>
        <strain evidence="5 6">SJ27-4</strain>
    </source>
</reference>
<evidence type="ECO:0000256" key="3">
    <source>
        <dbReference type="SAM" id="Coils"/>
    </source>
</evidence>
<gene>
    <name evidence="5" type="ORF">G9403_08975</name>
</gene>
<dbReference type="Proteomes" id="UP001215461">
    <property type="component" value="Unassembled WGS sequence"/>
</dbReference>
<proteinExistence type="inferred from homology"/>
<protein>
    <submittedName>
        <fullName evidence="5">Toxic anion resistance protein</fullName>
    </submittedName>
</protein>
<sequence length="370" mass="42191">MNEEQQSQKDLTSSRIDRVGQLTSKDRSEALKLAQQLDVEHLDSIISYGEDTQKDLTDFSQEVLEKVQSQDVGPIGDTLTELMFNLSQANPTELTPIKQGFFARIFKNMQKSIYELTAKYQKIGAQVDHVAGQLQHFQTELMADNRMLDDLYSKNMSFFNQLNVHIVGAEMKLTDIEKRELPAAQKLAQQSDNQLLAQKVQDLIQFQHRLEKRVNDLKLTQQMTLQQAPQIRLIQTTNQVLAEKIQTSVNSAIPLWKNQVTIALTLLKQKKAVNAQRAVSDTTNQLLQSNADMLQQNTIEAAKENERGIVDIETLQHTQDQLIKTIKETMIIQKEGRDKRVAAEQQMKDMESELKETLISMATESDKKPI</sequence>